<evidence type="ECO:0000256" key="1">
    <source>
        <dbReference type="ARBA" id="ARBA00009437"/>
    </source>
</evidence>
<proteinExistence type="inferred from homology"/>
<dbReference type="InterPro" id="IPR005119">
    <property type="entry name" value="LysR_subst-bd"/>
</dbReference>
<organism evidence="6 7">
    <name type="scientific">Pseudomonas eucalypticola</name>
    <dbReference type="NCBI Taxonomy" id="2599595"/>
    <lineage>
        <taxon>Bacteria</taxon>
        <taxon>Pseudomonadati</taxon>
        <taxon>Pseudomonadota</taxon>
        <taxon>Gammaproteobacteria</taxon>
        <taxon>Pseudomonadales</taxon>
        <taxon>Pseudomonadaceae</taxon>
        <taxon>Pseudomonas</taxon>
    </lineage>
</organism>
<keyword evidence="2" id="KW-0805">Transcription regulation</keyword>
<dbReference type="CDD" id="cd08472">
    <property type="entry name" value="PBP2_CrgA_like_3"/>
    <property type="match status" value="1"/>
</dbReference>
<dbReference type="Gene3D" id="1.10.10.10">
    <property type="entry name" value="Winged helix-like DNA-binding domain superfamily/Winged helix DNA-binding domain"/>
    <property type="match status" value="1"/>
</dbReference>
<keyword evidence="7" id="KW-1185">Reference proteome</keyword>
<dbReference type="AlphaFoldDB" id="A0A7D5H6E2"/>
<dbReference type="InterPro" id="IPR036390">
    <property type="entry name" value="WH_DNA-bd_sf"/>
</dbReference>
<sequence>MNQLLAMRIFLRIAQTGSFSQAASHLGVPRSSVSKQVNDLEKYLGIKLVHRTTRAVALTAEGMEYYAQSLRIISELDELDNAMSGKGCKPTGHLRIDAPAAFAVSLLIPKLPEFQHEYPDLTIAVGISDRTINILGEGVDCGIRAGEVQDQTLIGRKITEIPFVTCASPAYLSRKGKPNSPKDVEQHHDHAGYFFAATGKPEPLVFEKQGEKYTIDAARYSTNEGNGLTQLLLAGLGIGQHLRPCLQPYIESGALVEVLNEWTRPSIPFHAVYPPNRHKSARLKVFVDWLISTF</sequence>
<evidence type="ECO:0000313" key="6">
    <source>
        <dbReference type="EMBL" id="QKZ04244.1"/>
    </source>
</evidence>
<dbReference type="PANTHER" id="PTHR30537:SF72">
    <property type="entry name" value="LYSR FAMILY TRANSCRIPTIONAL REGULATOR"/>
    <property type="match status" value="1"/>
</dbReference>
<dbReference type="InterPro" id="IPR058163">
    <property type="entry name" value="LysR-type_TF_proteobact-type"/>
</dbReference>
<accession>A0A7D5H6E2</accession>
<dbReference type="EMBL" id="CP056030">
    <property type="protein sequence ID" value="QKZ04244.1"/>
    <property type="molecule type" value="Genomic_DNA"/>
</dbReference>
<dbReference type="Pfam" id="PF03466">
    <property type="entry name" value="LysR_substrate"/>
    <property type="match status" value="1"/>
</dbReference>
<dbReference type="SUPFAM" id="SSF46785">
    <property type="entry name" value="Winged helix' DNA-binding domain"/>
    <property type="match status" value="1"/>
</dbReference>
<dbReference type="FunFam" id="1.10.10.10:FF:000001">
    <property type="entry name" value="LysR family transcriptional regulator"/>
    <property type="match status" value="1"/>
</dbReference>
<dbReference type="RefSeq" id="WP_176570462.1">
    <property type="nucleotide sequence ID" value="NZ_CP056030.1"/>
</dbReference>
<evidence type="ECO:0000256" key="3">
    <source>
        <dbReference type="ARBA" id="ARBA00023125"/>
    </source>
</evidence>
<name>A0A7D5H6E2_9PSED</name>
<dbReference type="InterPro" id="IPR036388">
    <property type="entry name" value="WH-like_DNA-bd_sf"/>
</dbReference>
<protein>
    <submittedName>
        <fullName evidence="6">LysR family transcriptional regulator</fullName>
    </submittedName>
</protein>
<dbReference type="Pfam" id="PF00126">
    <property type="entry name" value="HTH_1"/>
    <property type="match status" value="1"/>
</dbReference>
<dbReference type="PROSITE" id="PS50931">
    <property type="entry name" value="HTH_LYSR"/>
    <property type="match status" value="1"/>
</dbReference>
<dbReference type="InterPro" id="IPR000847">
    <property type="entry name" value="LysR_HTH_N"/>
</dbReference>
<dbReference type="PANTHER" id="PTHR30537">
    <property type="entry name" value="HTH-TYPE TRANSCRIPTIONAL REGULATOR"/>
    <property type="match status" value="1"/>
</dbReference>
<dbReference type="GO" id="GO:0043565">
    <property type="term" value="F:sequence-specific DNA binding"/>
    <property type="evidence" value="ECO:0007669"/>
    <property type="project" value="TreeGrafter"/>
</dbReference>
<gene>
    <name evidence="6" type="ORF">HWQ56_10790</name>
</gene>
<dbReference type="KEGG" id="pez:HWQ56_10790"/>
<evidence type="ECO:0000313" key="7">
    <source>
        <dbReference type="Proteomes" id="UP000509568"/>
    </source>
</evidence>
<dbReference type="GO" id="GO:0006351">
    <property type="term" value="P:DNA-templated transcription"/>
    <property type="evidence" value="ECO:0007669"/>
    <property type="project" value="TreeGrafter"/>
</dbReference>
<feature type="domain" description="HTH lysR-type" evidence="5">
    <location>
        <begin position="1"/>
        <end position="59"/>
    </location>
</feature>
<evidence type="ECO:0000259" key="5">
    <source>
        <dbReference type="PROSITE" id="PS50931"/>
    </source>
</evidence>
<dbReference type="Gene3D" id="3.40.190.290">
    <property type="match status" value="1"/>
</dbReference>
<dbReference type="SUPFAM" id="SSF53850">
    <property type="entry name" value="Periplasmic binding protein-like II"/>
    <property type="match status" value="1"/>
</dbReference>
<dbReference type="Proteomes" id="UP000509568">
    <property type="component" value="Chromosome"/>
</dbReference>
<evidence type="ECO:0000256" key="2">
    <source>
        <dbReference type="ARBA" id="ARBA00023015"/>
    </source>
</evidence>
<keyword evidence="4" id="KW-0804">Transcription</keyword>
<evidence type="ECO:0000256" key="4">
    <source>
        <dbReference type="ARBA" id="ARBA00023163"/>
    </source>
</evidence>
<reference evidence="6 7" key="1">
    <citation type="submission" date="2020-06" db="EMBL/GenBank/DDBJ databases">
        <title>Pseudomonas eucalypticola sp. nov., an endophyte of Eucalyptus dunnii leaves with biocontrol ability of eucalyptus leaf blight.</title>
        <authorList>
            <person name="Liu Y."/>
            <person name="Song Z."/>
            <person name="Zeng H."/>
            <person name="Lu M."/>
            <person name="Wang X."/>
            <person name="Lian X."/>
            <person name="Zhang Q."/>
        </authorList>
    </citation>
    <scope>NUCLEOTIDE SEQUENCE [LARGE SCALE GENOMIC DNA]</scope>
    <source>
        <strain evidence="6 7">NP-1</strain>
    </source>
</reference>
<comment type="similarity">
    <text evidence="1">Belongs to the LysR transcriptional regulatory family.</text>
</comment>
<dbReference type="GO" id="GO:0003700">
    <property type="term" value="F:DNA-binding transcription factor activity"/>
    <property type="evidence" value="ECO:0007669"/>
    <property type="project" value="InterPro"/>
</dbReference>
<keyword evidence="3" id="KW-0238">DNA-binding</keyword>